<evidence type="ECO:0000256" key="2">
    <source>
        <dbReference type="ARBA" id="ARBA00022598"/>
    </source>
</evidence>
<feature type="domain" description="AMP-binding enzyme C-terminal" evidence="4">
    <location>
        <begin position="437"/>
        <end position="510"/>
    </location>
</feature>
<dbReference type="Pfam" id="PF00501">
    <property type="entry name" value="AMP-binding"/>
    <property type="match status" value="1"/>
</dbReference>
<evidence type="ECO:0000259" key="3">
    <source>
        <dbReference type="Pfam" id="PF00501"/>
    </source>
</evidence>
<feature type="domain" description="AMP-dependent synthetase/ligase" evidence="3">
    <location>
        <begin position="38"/>
        <end position="388"/>
    </location>
</feature>
<evidence type="ECO:0000259" key="4">
    <source>
        <dbReference type="Pfam" id="PF13193"/>
    </source>
</evidence>
<dbReference type="PANTHER" id="PTHR24096:SF149">
    <property type="entry name" value="AMP-BINDING DOMAIN-CONTAINING PROTEIN-RELATED"/>
    <property type="match status" value="1"/>
</dbReference>
<reference evidence="5 6" key="1">
    <citation type="submission" date="2021-08" db="EMBL/GenBank/DDBJ databases">
        <title>Streptomyces sp. PTM05 isolated from lichen.</title>
        <authorList>
            <person name="Somphong A."/>
            <person name="Phongsopitanun W."/>
            <person name="Tanasupawat S."/>
        </authorList>
    </citation>
    <scope>NUCLEOTIDE SEQUENCE [LARGE SCALE GENOMIC DNA]</scope>
    <source>
        <strain evidence="5 6">Ptm05</strain>
    </source>
</reference>
<keyword evidence="6" id="KW-1185">Reference proteome</keyword>
<keyword evidence="2" id="KW-0436">Ligase</keyword>
<evidence type="ECO:0000313" key="6">
    <source>
        <dbReference type="Proteomes" id="UP001198565"/>
    </source>
</evidence>
<dbReference type="EMBL" id="JAINVZ010000013">
    <property type="protein sequence ID" value="MBY8887027.1"/>
    <property type="molecule type" value="Genomic_DNA"/>
</dbReference>
<dbReference type="SUPFAM" id="SSF56801">
    <property type="entry name" value="Acetyl-CoA synthetase-like"/>
    <property type="match status" value="1"/>
</dbReference>
<evidence type="ECO:0000256" key="1">
    <source>
        <dbReference type="ARBA" id="ARBA00006432"/>
    </source>
</evidence>
<dbReference type="InterPro" id="IPR045851">
    <property type="entry name" value="AMP-bd_C_sf"/>
</dbReference>
<dbReference type="Gene3D" id="3.40.50.12780">
    <property type="entry name" value="N-terminal domain of ligase-like"/>
    <property type="match status" value="1"/>
</dbReference>
<comment type="caution">
    <text evidence="5">The sequence shown here is derived from an EMBL/GenBank/DDBJ whole genome shotgun (WGS) entry which is preliminary data.</text>
</comment>
<sequence length="679" mass="71219">MTSQPPRAAAEPDVRVFRPSFDDPGDMGLSEYVLGRASAGGDRLAVVDRSRGGRPREWTYQALKSAVHGLAGHLRDIGLRQDDVVAVLTETSSEFVIAYYGVLAAGGVVLCLDPRGTETGWKAELALCRAQVLVVETALWPCPPRSPKGDVHIGQCGKEVPTWSEVIAPRDAAGYAPGGHRRAVLMSSSGTQGLPKKVVLTHRNLTAGLAQIASVHRVGDGEAVTCVGPLRHIYGMQMAMNPVLRAGGTLVITAARFHLTELLDAIREHHVAVAYLVPSVIVELADLPSLPDLPGLRLIVSGGGPLAASAATECSRRTRTPMVQGFGMTEAGCVSFTPDSQPGPVGSIGVVLPGTEARFADPGTGEPLAPGQAGELWVRGPQITPGYLEDPGPSAWDRDGWFRTGDLAIQDSRGYLRIVGRVKSLIKYKGHQVAPAELEALLLAHPAVVDAMVIGEPDSAVGELPKAFVVASRDVSLREIAAYVAARVAAHKRIRRIERVREIPRSAMGKPARPAPLRVIVTAGSTGPWRHVAAELVGAGAYVLITGEEEISLAEVTGQLRGAPGLIASTVVDTGSAGSWADTAYATFGGIDVFIDTAHTGLLRAMASRMAAAGWGRLITPDTETAADVARELTGTDVSVVAYHPGHLPSRPAALMALATGAVDHLSGSCSTAEDLECP</sequence>
<comment type="similarity">
    <text evidence="1">Belongs to the ATP-dependent AMP-binding enzyme family.</text>
</comment>
<name>A0ABS7QZ16_9ACTN</name>
<dbReference type="PANTHER" id="PTHR24096">
    <property type="entry name" value="LONG-CHAIN-FATTY-ACID--COA LIGASE"/>
    <property type="match status" value="1"/>
</dbReference>
<accession>A0ABS7QZ16</accession>
<proteinExistence type="inferred from homology"/>
<dbReference type="SUPFAM" id="SSF51735">
    <property type="entry name" value="NAD(P)-binding Rossmann-fold domains"/>
    <property type="match status" value="1"/>
</dbReference>
<dbReference type="Gene3D" id="3.40.50.720">
    <property type="entry name" value="NAD(P)-binding Rossmann-like Domain"/>
    <property type="match status" value="1"/>
</dbReference>
<evidence type="ECO:0000313" key="5">
    <source>
        <dbReference type="EMBL" id="MBY8887027.1"/>
    </source>
</evidence>
<dbReference type="InterPro" id="IPR000873">
    <property type="entry name" value="AMP-dep_synth/lig_dom"/>
</dbReference>
<dbReference type="RefSeq" id="WP_222979787.1">
    <property type="nucleotide sequence ID" value="NZ_JAINVZ010000013.1"/>
</dbReference>
<dbReference type="Proteomes" id="UP001198565">
    <property type="component" value="Unassembled WGS sequence"/>
</dbReference>
<dbReference type="InterPro" id="IPR025110">
    <property type="entry name" value="AMP-bd_C"/>
</dbReference>
<dbReference type="InterPro" id="IPR036291">
    <property type="entry name" value="NAD(P)-bd_dom_sf"/>
</dbReference>
<dbReference type="Gene3D" id="3.30.300.30">
    <property type="match status" value="1"/>
</dbReference>
<gene>
    <name evidence="5" type="ORF">K7472_19535</name>
</gene>
<protein>
    <submittedName>
        <fullName evidence="5">AMP-binding protein</fullName>
    </submittedName>
</protein>
<dbReference type="InterPro" id="IPR042099">
    <property type="entry name" value="ANL_N_sf"/>
</dbReference>
<dbReference type="Pfam" id="PF13193">
    <property type="entry name" value="AMP-binding_C"/>
    <property type="match status" value="1"/>
</dbReference>
<organism evidence="5 6">
    <name type="scientific">Streptantibioticus parmotrematis</name>
    <dbReference type="NCBI Taxonomy" id="2873249"/>
    <lineage>
        <taxon>Bacteria</taxon>
        <taxon>Bacillati</taxon>
        <taxon>Actinomycetota</taxon>
        <taxon>Actinomycetes</taxon>
        <taxon>Kitasatosporales</taxon>
        <taxon>Streptomycetaceae</taxon>
        <taxon>Streptantibioticus</taxon>
    </lineage>
</organism>